<dbReference type="CDD" id="cd09898">
    <property type="entry name" value="H3TH_53EXO"/>
    <property type="match status" value="1"/>
</dbReference>
<protein>
    <recommendedName>
        <fullName evidence="2">DNA-directed DNA polymerase</fullName>
        <ecNumber evidence="2">2.7.7.7</ecNumber>
    </recommendedName>
</protein>
<comment type="similarity">
    <text evidence="1">Belongs to the DNA polymerase type-A family.</text>
</comment>
<dbReference type="SUPFAM" id="SSF56672">
    <property type="entry name" value="DNA/RNA polymerases"/>
    <property type="match status" value="1"/>
</dbReference>
<dbReference type="InterPro" id="IPR036279">
    <property type="entry name" value="5-3_exonuclease_C_sf"/>
</dbReference>
<dbReference type="FunFam" id="1.10.150.20:FF:000003">
    <property type="entry name" value="DNA polymerase I"/>
    <property type="match status" value="1"/>
</dbReference>
<dbReference type="SMART" id="SM00279">
    <property type="entry name" value="HhH2"/>
    <property type="match status" value="1"/>
</dbReference>
<keyword evidence="3" id="KW-0808">Transferase</keyword>
<dbReference type="InterPro" id="IPR019760">
    <property type="entry name" value="DNA-dir_DNA_pol_A_CS"/>
</dbReference>
<comment type="catalytic activity">
    <reaction evidence="10">
        <text>DNA(n) + a 2'-deoxyribonucleoside 5'-triphosphate = DNA(n+1) + diphosphate</text>
        <dbReference type="Rhea" id="RHEA:22508"/>
        <dbReference type="Rhea" id="RHEA-COMP:17339"/>
        <dbReference type="Rhea" id="RHEA-COMP:17340"/>
        <dbReference type="ChEBI" id="CHEBI:33019"/>
        <dbReference type="ChEBI" id="CHEBI:61560"/>
        <dbReference type="ChEBI" id="CHEBI:173112"/>
        <dbReference type="EC" id="2.7.7.7"/>
    </reaction>
</comment>
<evidence type="ECO:0000256" key="4">
    <source>
        <dbReference type="ARBA" id="ARBA00022695"/>
    </source>
</evidence>
<dbReference type="PROSITE" id="PS00447">
    <property type="entry name" value="DNA_POLYMERASE_A"/>
    <property type="match status" value="1"/>
</dbReference>
<evidence type="ECO:0000256" key="7">
    <source>
        <dbReference type="ARBA" id="ARBA00022932"/>
    </source>
</evidence>
<dbReference type="Pfam" id="PF00476">
    <property type="entry name" value="DNA_pol_A"/>
    <property type="match status" value="1"/>
</dbReference>
<proteinExistence type="inferred from homology"/>
<dbReference type="CDD" id="cd08637">
    <property type="entry name" value="DNA_pol_A_pol_I_C"/>
    <property type="match status" value="1"/>
</dbReference>
<dbReference type="Gene3D" id="3.40.50.1010">
    <property type="entry name" value="5'-nuclease"/>
    <property type="match status" value="1"/>
</dbReference>
<dbReference type="AlphaFoldDB" id="A0A2H0UF72"/>
<evidence type="ECO:0000259" key="12">
    <source>
        <dbReference type="SMART" id="SM00482"/>
    </source>
</evidence>
<dbReference type="GO" id="GO:0006302">
    <property type="term" value="P:double-strand break repair"/>
    <property type="evidence" value="ECO:0007669"/>
    <property type="project" value="TreeGrafter"/>
</dbReference>
<dbReference type="PRINTS" id="PR00868">
    <property type="entry name" value="DNAPOLI"/>
</dbReference>
<dbReference type="Pfam" id="PF02739">
    <property type="entry name" value="5_3_exonuc_N"/>
    <property type="match status" value="1"/>
</dbReference>
<dbReference type="PANTHER" id="PTHR10133:SF27">
    <property type="entry name" value="DNA POLYMERASE NU"/>
    <property type="match status" value="1"/>
</dbReference>
<evidence type="ECO:0000256" key="3">
    <source>
        <dbReference type="ARBA" id="ARBA00022679"/>
    </source>
</evidence>
<dbReference type="InterPro" id="IPR002298">
    <property type="entry name" value="DNA_polymerase_A"/>
</dbReference>
<dbReference type="EC" id="2.7.7.7" evidence="2"/>
<keyword evidence="4" id="KW-0548">Nucleotidyltransferase</keyword>
<dbReference type="EMBL" id="PFBH01000016">
    <property type="protein sequence ID" value="PIR85059.1"/>
    <property type="molecule type" value="Genomic_DNA"/>
</dbReference>
<dbReference type="GO" id="GO:0008409">
    <property type="term" value="F:5'-3' exonuclease activity"/>
    <property type="evidence" value="ECO:0007669"/>
    <property type="project" value="InterPro"/>
</dbReference>
<evidence type="ECO:0000313" key="13">
    <source>
        <dbReference type="EMBL" id="PIR85059.1"/>
    </source>
</evidence>
<feature type="non-terminal residue" evidence="13">
    <location>
        <position position="746"/>
    </location>
</feature>
<evidence type="ECO:0000256" key="6">
    <source>
        <dbReference type="ARBA" id="ARBA00022763"/>
    </source>
</evidence>
<organism evidence="13 14">
    <name type="scientific">Candidatus Kaiserbacteria bacterium CG10_big_fil_rev_8_21_14_0_10_45_20</name>
    <dbReference type="NCBI Taxonomy" id="1974607"/>
    <lineage>
        <taxon>Bacteria</taxon>
        <taxon>Candidatus Kaiseribacteriota</taxon>
    </lineage>
</organism>
<keyword evidence="5" id="KW-0235">DNA replication</keyword>
<dbReference type="InterPro" id="IPR020045">
    <property type="entry name" value="DNA_polI_H3TH"/>
</dbReference>
<feature type="domain" description="DNA-directed DNA polymerase family A palm" evidence="12">
    <location>
        <begin position="540"/>
        <end position="745"/>
    </location>
</feature>
<accession>A0A2H0UF72</accession>
<dbReference type="SMART" id="SM00475">
    <property type="entry name" value="53EXOc"/>
    <property type="match status" value="1"/>
</dbReference>
<evidence type="ECO:0000256" key="2">
    <source>
        <dbReference type="ARBA" id="ARBA00012417"/>
    </source>
</evidence>
<feature type="domain" description="5'-3' exonuclease" evidence="11">
    <location>
        <begin position="4"/>
        <end position="274"/>
    </location>
</feature>
<dbReference type="InterPro" id="IPR002421">
    <property type="entry name" value="5-3_exonuclease"/>
</dbReference>
<dbReference type="SUPFAM" id="SSF88723">
    <property type="entry name" value="PIN domain-like"/>
    <property type="match status" value="1"/>
</dbReference>
<dbReference type="FunFam" id="1.10.150.20:FF:000002">
    <property type="entry name" value="DNA polymerase I"/>
    <property type="match status" value="1"/>
</dbReference>
<dbReference type="CDD" id="cd09859">
    <property type="entry name" value="PIN_53EXO"/>
    <property type="match status" value="1"/>
</dbReference>
<dbReference type="Gene3D" id="1.10.150.20">
    <property type="entry name" value="5' to 3' exonuclease, C-terminal subdomain"/>
    <property type="match status" value="2"/>
</dbReference>
<keyword evidence="7" id="KW-0239">DNA-directed DNA polymerase</keyword>
<dbReference type="Proteomes" id="UP000229315">
    <property type="component" value="Unassembled WGS sequence"/>
</dbReference>
<dbReference type="InterPro" id="IPR029060">
    <property type="entry name" value="PIN-like_dom_sf"/>
</dbReference>
<dbReference type="InterPro" id="IPR001098">
    <property type="entry name" value="DNA-dir_DNA_pol_A_palm_dom"/>
</dbReference>
<keyword evidence="9" id="KW-0234">DNA repair</keyword>
<dbReference type="PANTHER" id="PTHR10133">
    <property type="entry name" value="DNA POLYMERASE I"/>
    <property type="match status" value="1"/>
</dbReference>
<name>A0A2H0UF72_9BACT</name>
<evidence type="ECO:0000256" key="10">
    <source>
        <dbReference type="ARBA" id="ARBA00049244"/>
    </source>
</evidence>
<dbReference type="InterPro" id="IPR008918">
    <property type="entry name" value="HhH2"/>
</dbReference>
<dbReference type="Gene3D" id="1.20.1060.10">
    <property type="entry name" value="Taq DNA Polymerase, Chain T, domain 4"/>
    <property type="match status" value="1"/>
</dbReference>
<dbReference type="GO" id="GO:0003887">
    <property type="term" value="F:DNA-directed DNA polymerase activity"/>
    <property type="evidence" value="ECO:0007669"/>
    <property type="project" value="UniProtKB-KW"/>
</dbReference>
<dbReference type="Gene3D" id="3.30.70.370">
    <property type="match status" value="1"/>
</dbReference>
<dbReference type="InterPro" id="IPR020046">
    <property type="entry name" value="5-3_exonucl_a-hlix_arch_N"/>
</dbReference>
<dbReference type="GO" id="GO:0003677">
    <property type="term" value="F:DNA binding"/>
    <property type="evidence" value="ECO:0007669"/>
    <property type="project" value="UniProtKB-KW"/>
</dbReference>
<reference evidence="14" key="1">
    <citation type="submission" date="2017-09" db="EMBL/GenBank/DDBJ databases">
        <title>Depth-based differentiation of microbial function through sediment-hosted aquifers and enrichment of novel symbionts in the deep terrestrial subsurface.</title>
        <authorList>
            <person name="Probst A.J."/>
            <person name="Ladd B."/>
            <person name="Jarett J.K."/>
            <person name="Geller-Mcgrath D.E."/>
            <person name="Sieber C.M.K."/>
            <person name="Emerson J.B."/>
            <person name="Anantharaman K."/>
            <person name="Thomas B.C."/>
            <person name="Malmstrom R."/>
            <person name="Stieglmeier M."/>
            <person name="Klingl A."/>
            <person name="Woyke T."/>
            <person name="Ryan C.M."/>
            <person name="Banfield J.F."/>
        </authorList>
    </citation>
    <scope>NUCLEOTIDE SEQUENCE [LARGE SCALE GENOMIC DNA]</scope>
</reference>
<keyword evidence="6" id="KW-0227">DNA damage</keyword>
<dbReference type="InterPro" id="IPR043502">
    <property type="entry name" value="DNA/RNA_pol_sf"/>
</dbReference>
<evidence type="ECO:0000256" key="9">
    <source>
        <dbReference type="ARBA" id="ARBA00023204"/>
    </source>
</evidence>
<dbReference type="Pfam" id="PF01367">
    <property type="entry name" value="5_3_exonuc"/>
    <property type="match status" value="1"/>
</dbReference>
<evidence type="ECO:0000256" key="8">
    <source>
        <dbReference type="ARBA" id="ARBA00023125"/>
    </source>
</evidence>
<dbReference type="FunFam" id="1.20.1060.10:FF:000001">
    <property type="entry name" value="DNA polymerase I"/>
    <property type="match status" value="1"/>
</dbReference>
<evidence type="ECO:0000313" key="14">
    <source>
        <dbReference type="Proteomes" id="UP000229315"/>
    </source>
</evidence>
<dbReference type="SMART" id="SM00482">
    <property type="entry name" value="POLAc"/>
    <property type="match status" value="1"/>
</dbReference>
<gene>
    <name evidence="13" type="ORF">COU15_02705</name>
</gene>
<comment type="caution">
    <text evidence="13">The sequence shown here is derived from an EMBL/GenBank/DDBJ whole genome shotgun (WGS) entry which is preliminary data.</text>
</comment>
<evidence type="ECO:0000256" key="5">
    <source>
        <dbReference type="ARBA" id="ARBA00022705"/>
    </source>
</evidence>
<dbReference type="GO" id="GO:0006261">
    <property type="term" value="P:DNA-templated DNA replication"/>
    <property type="evidence" value="ECO:0007669"/>
    <property type="project" value="InterPro"/>
</dbReference>
<keyword evidence="8" id="KW-0238">DNA-binding</keyword>
<evidence type="ECO:0000259" key="11">
    <source>
        <dbReference type="SMART" id="SM00475"/>
    </source>
</evidence>
<dbReference type="SUPFAM" id="SSF47807">
    <property type="entry name" value="5' to 3' exonuclease, C-terminal subdomain"/>
    <property type="match status" value="1"/>
</dbReference>
<sequence>MATKKPTIVLIDAHAIIHRAYHALPELSTPSGDPAGALYGLSAMLIKLARELSPDYMVAAYDLPGPTHRHDAYKEYKGTRSKTEDALVEQLGTSREVFEAFHIPIYEVPGFEADDVIGTLSKQLAKKFRVIIASGDMDTLQLVQGDDVQVLTLRKGLSDTVLYNETAVQERYGFSPTALPDYKGLRGDPSDNIIGIKGIGDKTATTLISHYGTIEKMYRALEKDSEKVKKELGITERVTRLLLDGKEEAEFSKVLATIRMDAPVTFEKEEANWKKDFDRKKAVALLSSLGFRSLISRVDTLGGKAGVASSAPKDASETEAIDIDETMLAEASVMLWLTSSETTNPSLDDILHATGSKSLEDAHKKLLKKVADENLETVYCDIEKPLIPIIKKLNAEGVQIDREYLKKLSKEYHAELDVLSKEIFSYACEEFNINSPKQLGAILFEKLGLQGKRQKKTATGQFSTKESELVKLKGEHKIIESILAYRELQKLLSTYIDAIPSLLDANSRLHTTFVQTGTTTGRLSSREPNLQNIPIKSELGRRIRKAFIAPKGKMLLALDYSQIELRLAAILSGDEKLKKVFKDGEDVHSSVASEVFGVPLEKVTYEMRRSAKVINFGILYGMGVNALKETLGTNRTEAQSYLNRYFELYPGLASYLTKVKAEASRIGYVTTLFGRKRFFPGIRSHLPQIRASAERMAINAPMQGTQADVIKIAMAKVDALIEKDFKSKVALVLQIHDELIFEIDNG</sequence>
<evidence type="ECO:0000256" key="1">
    <source>
        <dbReference type="ARBA" id="ARBA00007705"/>
    </source>
</evidence>